<dbReference type="EMBL" id="CP001823">
    <property type="protein sequence ID" value="ACZ38564.1"/>
    <property type="molecule type" value="Genomic_DNA"/>
</dbReference>
<organism evidence="2 3">
    <name type="scientific">Sphaerobacter thermophilus (strain ATCC 49802 / DSM 20745 / KCCM 41009 / NCIMB 13125 / S 6022)</name>
    <dbReference type="NCBI Taxonomy" id="479434"/>
    <lineage>
        <taxon>Bacteria</taxon>
        <taxon>Pseudomonadati</taxon>
        <taxon>Thermomicrobiota</taxon>
        <taxon>Thermomicrobia</taxon>
        <taxon>Sphaerobacterales</taxon>
        <taxon>Sphaerobacterineae</taxon>
        <taxon>Sphaerobacteraceae</taxon>
        <taxon>Sphaerobacter</taxon>
    </lineage>
</organism>
<dbReference type="RefSeq" id="WP_012871611.1">
    <property type="nucleotide sequence ID" value="NC_013523.1"/>
</dbReference>
<accession>D1C2U7</accession>
<dbReference type="STRING" id="479434.Sthe_1128"/>
<dbReference type="KEGG" id="sti:Sthe_1128"/>
<dbReference type="GO" id="GO:0016491">
    <property type="term" value="F:oxidoreductase activity"/>
    <property type="evidence" value="ECO:0007669"/>
    <property type="project" value="InterPro"/>
</dbReference>
<dbReference type="PANTHER" id="PTHR43755">
    <property type="match status" value="1"/>
</dbReference>
<dbReference type="Gene3D" id="3.50.50.60">
    <property type="entry name" value="FAD/NAD(P)-binding domain"/>
    <property type="match status" value="2"/>
</dbReference>
<name>D1C2U7_SPHTD</name>
<reference evidence="3" key="1">
    <citation type="submission" date="2009-11" db="EMBL/GenBank/DDBJ databases">
        <title>The complete chromosome 1 of Sphaerobacter thermophilus DSM 20745.</title>
        <authorList>
            <person name="Lucas S."/>
            <person name="Copeland A."/>
            <person name="Lapidus A."/>
            <person name="Glavina del Rio T."/>
            <person name="Dalin E."/>
            <person name="Tice H."/>
            <person name="Bruce D."/>
            <person name="Goodwin L."/>
            <person name="Pitluck S."/>
            <person name="Kyrpides N."/>
            <person name="Mavromatis K."/>
            <person name="Ivanova N."/>
            <person name="Mikhailova N."/>
            <person name="LaButti K.M."/>
            <person name="Clum A."/>
            <person name="Sun H.I."/>
            <person name="Brettin T."/>
            <person name="Detter J.C."/>
            <person name="Han C."/>
            <person name="Larimer F."/>
            <person name="Land M."/>
            <person name="Hauser L."/>
            <person name="Markowitz V."/>
            <person name="Cheng J.F."/>
            <person name="Hugenholtz P."/>
            <person name="Woyke T."/>
            <person name="Wu D."/>
            <person name="Steenblock K."/>
            <person name="Schneider S."/>
            <person name="Pukall R."/>
            <person name="Goeker M."/>
            <person name="Klenk H.P."/>
            <person name="Eisen J.A."/>
        </authorList>
    </citation>
    <scope>NUCLEOTIDE SEQUENCE [LARGE SCALE GENOMIC DNA]</scope>
    <source>
        <strain evidence="3">ATCC 49802 / DSM 20745 / S 6022</strain>
    </source>
</reference>
<proteinExistence type="predicted"/>
<sequence>MQARTVLVLGAGPGGSAAAQHLRHYLPDGDRVVVVDRTDRQTLGISHLLVMRGWLEPDAASISVRDALPQGVEFVQAEVQGIDTGARRVRTSAGEIAYDALLVALGADLRPDLIPGLKEAIDANAAEEFYSLSGAWRLNRRLESFSGGRVCIIVSRLPYKCPPAPYEAALLIADRLRERGVTCGVQIDLFTPEPSPIAAGGPEMGQTIRSMLQEQGITVHTGEELSAVDHEQRSATFASGRTESWDLLVVVPPHAAPSVLTESGLIESGWLVADRDTLRTEIDGIWAIGDSSAVHTANGMPLPKAAVFATAEAEAAARDIARTLGATAPEPAFEGIGHCWFIVADGMAGYIEGRFLDPPGPKLQLHPASADNFAAMQAELQDWSEQARRR</sequence>
<reference evidence="2 3" key="2">
    <citation type="journal article" date="2010" name="Stand. Genomic Sci.">
        <title>Complete genome sequence of Desulfohalobium retbaense type strain (HR(100)).</title>
        <authorList>
            <person name="Spring S."/>
            <person name="Nolan M."/>
            <person name="Lapidus A."/>
            <person name="Glavina Del Rio T."/>
            <person name="Copeland A."/>
            <person name="Tice H."/>
            <person name="Cheng J.F."/>
            <person name="Lucas S."/>
            <person name="Land M."/>
            <person name="Chen F."/>
            <person name="Bruce D."/>
            <person name="Goodwin L."/>
            <person name="Pitluck S."/>
            <person name="Ivanova N."/>
            <person name="Mavromatis K."/>
            <person name="Mikhailova N."/>
            <person name="Pati A."/>
            <person name="Chen A."/>
            <person name="Palaniappan K."/>
            <person name="Hauser L."/>
            <person name="Chang Y.J."/>
            <person name="Jeffries C.D."/>
            <person name="Munk C."/>
            <person name="Kiss H."/>
            <person name="Chain P."/>
            <person name="Han C."/>
            <person name="Brettin T."/>
            <person name="Detter J.C."/>
            <person name="Schuler E."/>
            <person name="Goker M."/>
            <person name="Rohde M."/>
            <person name="Bristow J."/>
            <person name="Eisen J.A."/>
            <person name="Markowitz V."/>
            <person name="Hugenholtz P."/>
            <person name="Kyrpides N.C."/>
            <person name="Klenk H.P."/>
        </authorList>
    </citation>
    <scope>NUCLEOTIDE SEQUENCE [LARGE SCALE GENOMIC DNA]</scope>
    <source>
        <strain evidence="3">ATCC 49802 / DSM 20745 / S 6022</strain>
    </source>
</reference>
<dbReference type="PRINTS" id="PR00368">
    <property type="entry name" value="FADPNR"/>
</dbReference>
<dbReference type="InterPro" id="IPR023753">
    <property type="entry name" value="FAD/NAD-binding_dom"/>
</dbReference>
<dbReference type="Proteomes" id="UP000002027">
    <property type="component" value="Chromosome 1"/>
</dbReference>
<keyword evidence="3" id="KW-1185">Reference proteome</keyword>
<dbReference type="AlphaFoldDB" id="D1C2U7"/>
<feature type="domain" description="FAD/NAD(P)-binding" evidence="1">
    <location>
        <begin position="5"/>
        <end position="121"/>
    </location>
</feature>
<dbReference type="InParanoid" id="D1C2U7"/>
<evidence type="ECO:0000313" key="3">
    <source>
        <dbReference type="Proteomes" id="UP000002027"/>
    </source>
</evidence>
<dbReference type="InterPro" id="IPR036188">
    <property type="entry name" value="FAD/NAD-bd_sf"/>
</dbReference>
<dbReference type="eggNOG" id="COG0446">
    <property type="taxonomic scope" value="Bacteria"/>
</dbReference>
<dbReference type="InterPro" id="IPR052541">
    <property type="entry name" value="SQRD"/>
</dbReference>
<dbReference type="Pfam" id="PF07992">
    <property type="entry name" value="Pyr_redox_2"/>
    <property type="match status" value="2"/>
</dbReference>
<dbReference type="PANTHER" id="PTHR43755:SF1">
    <property type="entry name" value="FAD-DEPENDENT PYRIDINE NUCLEOTIDE-DISULPHIDE OXIDOREDUCTASE"/>
    <property type="match status" value="1"/>
</dbReference>
<dbReference type="SUPFAM" id="SSF51905">
    <property type="entry name" value="FAD/NAD(P)-binding domain"/>
    <property type="match status" value="2"/>
</dbReference>
<dbReference type="HOGENOM" id="CLU_030742_5_1_0"/>
<dbReference type="PRINTS" id="PR00469">
    <property type="entry name" value="PNDRDTASEII"/>
</dbReference>
<gene>
    <name evidence="2" type="ordered locus">Sthe_1128</name>
</gene>
<protein>
    <submittedName>
        <fullName evidence="2">FAD-dependent pyridine nucleotide-disulphide oxidoreductase</fullName>
    </submittedName>
</protein>
<evidence type="ECO:0000313" key="2">
    <source>
        <dbReference type="EMBL" id="ACZ38564.1"/>
    </source>
</evidence>
<feature type="domain" description="FAD/NAD(P)-binding" evidence="1">
    <location>
        <begin position="184"/>
        <end position="306"/>
    </location>
</feature>
<evidence type="ECO:0000259" key="1">
    <source>
        <dbReference type="Pfam" id="PF07992"/>
    </source>
</evidence>
<dbReference type="OrthoDB" id="9781621at2"/>